<organism evidence="1 2">
    <name type="scientific">Callosobruchus maculatus</name>
    <name type="common">Southern cowpea weevil</name>
    <name type="synonym">Pulse bruchid</name>
    <dbReference type="NCBI Taxonomy" id="64391"/>
    <lineage>
        <taxon>Eukaryota</taxon>
        <taxon>Metazoa</taxon>
        <taxon>Ecdysozoa</taxon>
        <taxon>Arthropoda</taxon>
        <taxon>Hexapoda</taxon>
        <taxon>Insecta</taxon>
        <taxon>Pterygota</taxon>
        <taxon>Neoptera</taxon>
        <taxon>Endopterygota</taxon>
        <taxon>Coleoptera</taxon>
        <taxon>Polyphaga</taxon>
        <taxon>Cucujiformia</taxon>
        <taxon>Chrysomeloidea</taxon>
        <taxon>Chrysomelidae</taxon>
        <taxon>Bruchinae</taxon>
        <taxon>Bruchini</taxon>
        <taxon>Callosobruchus</taxon>
    </lineage>
</organism>
<dbReference type="OrthoDB" id="6765431at2759"/>
<gene>
    <name evidence="1" type="ORF">CALMAC_LOCUS8197</name>
</gene>
<dbReference type="AlphaFoldDB" id="A0A653CDW9"/>
<accession>A0A653CDW9</accession>
<proteinExistence type="predicted"/>
<reference evidence="1 2" key="1">
    <citation type="submission" date="2019-01" db="EMBL/GenBank/DDBJ databases">
        <authorList>
            <person name="Sayadi A."/>
        </authorList>
    </citation>
    <scope>NUCLEOTIDE SEQUENCE [LARGE SCALE GENOMIC DNA]</scope>
</reference>
<protein>
    <submittedName>
        <fullName evidence="1">Uncharacterized protein</fullName>
    </submittedName>
</protein>
<evidence type="ECO:0000313" key="1">
    <source>
        <dbReference type="EMBL" id="VEN45926.1"/>
    </source>
</evidence>
<dbReference type="EMBL" id="CAACVG010007530">
    <property type="protein sequence ID" value="VEN45926.1"/>
    <property type="molecule type" value="Genomic_DNA"/>
</dbReference>
<sequence>MAPHTTPTTRNNPFTTIEQNNQDQMKKIFTGAIFHTSPPLFTSRPLLPEELIQMASHKNTWTTPLVPFLTTKRTVDTYLEETSTELSEAFFDQPDEEKDELYSPTLWSFGTFMSRNHSSVTKHPPSRPYVSQYMTGYANQHNPVESEASLGKHHTPGTNLAATKSPDFNLLKESVSEVVRSESEGFLTETYTHGPEAPVIETYTSKQEEQSLIKLQEAPANQLISSKPDSSFVKHFTSVTNPAIITTTTPAALLNLNSTSSEYHKQFINYLSPIESDSYIGNDHKLEENVPESLAQKEILHQPGSSQKGRYTGEYYARVTKVPTLTASTSKFQSKLYEQSNRPEYVTHAEEAKTFGRNQAVSKSTTSISHTESATQFNSKSKYFIVDGNESASPIPETSTKSMKHLYPTESDAYAETHHIPDRHETKAPLTIYDFTGKNKEVPKKMATTIYTTSHRTSTDTTTLLYQTKPIDKVHQTEPNVYANTLGSSETLSKYSISKPLKEPLNQLINSKSNNSYDVEGSSRKSVTKIPDLLLGRDHVLEINEPSLESSTVTHKNEIKNQFNTTETYSSITYEANSSASKPLTFNPRKDFVDQTSLSKPDNLIGKKYMPVKAFSTPRTVTSNRRTTKHPVANIVLSTQKGFVSYTDYMHHNNDTNVLRDAISESTTAAVDMPTKLSVRYQNIGTLLTKNSILESMADARQPSRYESGKIEIDNQEPKNNLGPFLANNFISPSLSISAQQQPAYVNQLHLFEGGEKQGESKNRTTSPGSSVFMIKKTGNLFPLSRLQPMDQLGQIETVRQGSLPEAEEYQTEFKNDGNLFGNWVATQAATTSQPNLESSAVDSITEFDNQLYYSGTKNEDTRTNGDTFKYGSGAMHFENQVTDSYYRSTEAPVVRTAQSQLYDTGHIMTIYKQPIDRSDIQHQGEYRIYDTATTTALPYYESTDSNTRSALWHSAQGESYPVQQQTFSAHTISNGGISWLVPQTPKNAPASGYSWWPSGKPSNFDTREGSFEVSSARNEIKLIYRPNVPAEVVSRSGSTHYETVDNPDGGKTHKLVLYV</sequence>
<keyword evidence="2" id="KW-1185">Reference proteome</keyword>
<name>A0A653CDW9_CALMS</name>
<dbReference type="Proteomes" id="UP000410492">
    <property type="component" value="Unassembled WGS sequence"/>
</dbReference>
<evidence type="ECO:0000313" key="2">
    <source>
        <dbReference type="Proteomes" id="UP000410492"/>
    </source>
</evidence>